<gene>
    <name evidence="2" type="ORF">SAMN04488506_0269</name>
</gene>
<feature type="transmembrane region" description="Helical" evidence="1">
    <location>
        <begin position="6"/>
        <end position="25"/>
    </location>
</feature>
<dbReference type="AlphaFoldDB" id="A0A1I5UZ96"/>
<evidence type="ECO:0000313" key="3">
    <source>
        <dbReference type="Proteomes" id="UP000199136"/>
    </source>
</evidence>
<dbReference type="EMBL" id="FOXW01000001">
    <property type="protein sequence ID" value="SFQ00538.1"/>
    <property type="molecule type" value="Genomic_DNA"/>
</dbReference>
<evidence type="ECO:0000256" key="1">
    <source>
        <dbReference type="SAM" id="Phobius"/>
    </source>
</evidence>
<keyword evidence="1" id="KW-0812">Transmembrane</keyword>
<accession>A0A1I5UZ96</accession>
<protein>
    <submittedName>
        <fullName evidence="2">Uncharacterized protein</fullName>
    </submittedName>
</protein>
<dbReference type="Proteomes" id="UP000199136">
    <property type="component" value="Unassembled WGS sequence"/>
</dbReference>
<proteinExistence type="predicted"/>
<name>A0A1I5UZ96_9LACT</name>
<evidence type="ECO:0000313" key="2">
    <source>
        <dbReference type="EMBL" id="SFQ00538.1"/>
    </source>
</evidence>
<reference evidence="2 3" key="1">
    <citation type="submission" date="2016-10" db="EMBL/GenBank/DDBJ databases">
        <authorList>
            <person name="de Groot N.N."/>
        </authorList>
    </citation>
    <scope>NUCLEOTIDE SEQUENCE [LARGE SCALE GENOMIC DNA]</scope>
    <source>
        <strain evidence="2 3">DSM 20581</strain>
    </source>
</reference>
<sequence length="55" mass="6571">MRNMNTETLIFSSGFMMFVTSALFLRAHFSMLKRKAVRVRVQARDSVDRRYNNLR</sequence>
<keyword evidence="3" id="KW-1185">Reference proteome</keyword>
<keyword evidence="1" id="KW-0472">Membrane</keyword>
<keyword evidence="1" id="KW-1133">Transmembrane helix</keyword>
<organism evidence="2 3">
    <name type="scientific">Desemzia incerta</name>
    <dbReference type="NCBI Taxonomy" id="82801"/>
    <lineage>
        <taxon>Bacteria</taxon>
        <taxon>Bacillati</taxon>
        <taxon>Bacillota</taxon>
        <taxon>Bacilli</taxon>
        <taxon>Lactobacillales</taxon>
        <taxon>Carnobacteriaceae</taxon>
        <taxon>Desemzia</taxon>
    </lineage>
</organism>